<reference evidence="1" key="1">
    <citation type="journal article" date="2021" name="Environ. Microbiol.">
        <title>Gene family expansions and transcriptome signatures uncover fungal adaptations to wood decay.</title>
        <authorList>
            <person name="Hage H."/>
            <person name="Miyauchi S."/>
            <person name="Viragh M."/>
            <person name="Drula E."/>
            <person name="Min B."/>
            <person name="Chaduli D."/>
            <person name="Navarro D."/>
            <person name="Favel A."/>
            <person name="Norest M."/>
            <person name="Lesage-Meessen L."/>
            <person name="Balint B."/>
            <person name="Merenyi Z."/>
            <person name="de Eugenio L."/>
            <person name="Morin E."/>
            <person name="Martinez A.T."/>
            <person name="Baldrian P."/>
            <person name="Stursova M."/>
            <person name="Martinez M.J."/>
            <person name="Novotny C."/>
            <person name="Magnuson J.K."/>
            <person name="Spatafora J.W."/>
            <person name="Maurice S."/>
            <person name="Pangilinan J."/>
            <person name="Andreopoulos W."/>
            <person name="LaButti K."/>
            <person name="Hundley H."/>
            <person name="Na H."/>
            <person name="Kuo A."/>
            <person name="Barry K."/>
            <person name="Lipzen A."/>
            <person name="Henrissat B."/>
            <person name="Riley R."/>
            <person name="Ahrendt S."/>
            <person name="Nagy L.G."/>
            <person name="Grigoriev I.V."/>
            <person name="Martin F."/>
            <person name="Rosso M.N."/>
        </authorList>
    </citation>
    <scope>NUCLEOTIDE SEQUENCE</scope>
    <source>
        <strain evidence="1">CBS 384.51</strain>
    </source>
</reference>
<organism evidence="1 2">
    <name type="scientific">Irpex rosettiformis</name>
    <dbReference type="NCBI Taxonomy" id="378272"/>
    <lineage>
        <taxon>Eukaryota</taxon>
        <taxon>Fungi</taxon>
        <taxon>Dikarya</taxon>
        <taxon>Basidiomycota</taxon>
        <taxon>Agaricomycotina</taxon>
        <taxon>Agaricomycetes</taxon>
        <taxon>Polyporales</taxon>
        <taxon>Irpicaceae</taxon>
        <taxon>Irpex</taxon>
    </lineage>
</organism>
<dbReference type="EMBL" id="MU274952">
    <property type="protein sequence ID" value="KAI0083835.1"/>
    <property type="molecule type" value="Genomic_DNA"/>
</dbReference>
<dbReference type="Proteomes" id="UP001055072">
    <property type="component" value="Unassembled WGS sequence"/>
</dbReference>
<evidence type="ECO:0000313" key="2">
    <source>
        <dbReference type="Proteomes" id="UP001055072"/>
    </source>
</evidence>
<comment type="caution">
    <text evidence="1">The sequence shown here is derived from an EMBL/GenBank/DDBJ whole genome shotgun (WGS) entry which is preliminary data.</text>
</comment>
<gene>
    <name evidence="1" type="ORF">BDY19DRAFT_612364</name>
</gene>
<sequence>MRSLDHQVEGTDSRTCLCPLHSQKLPILSTTLQAFHLVGYTIPCLSLNHMSQAESRKLVCSQRQVLVEQLVRQQRPWLKTKGAWIVELGVRVESRSGMGVVVVVGTAQVKGRLLRYQSMTNPLRTTHMSILLTRQRSTSHRRTLNSPRLWLCGLV</sequence>
<evidence type="ECO:0000313" key="1">
    <source>
        <dbReference type="EMBL" id="KAI0083835.1"/>
    </source>
</evidence>
<name>A0ACB8TPD6_9APHY</name>
<proteinExistence type="predicted"/>
<keyword evidence="2" id="KW-1185">Reference proteome</keyword>
<accession>A0ACB8TPD6</accession>
<protein>
    <submittedName>
        <fullName evidence="1">Uncharacterized protein</fullName>
    </submittedName>
</protein>